<accession>A0AAV4QI92</accession>
<protein>
    <submittedName>
        <fullName evidence="1">Uncharacterized protein</fullName>
    </submittedName>
</protein>
<gene>
    <name evidence="1" type="ORF">CEXT_273821</name>
</gene>
<keyword evidence="2" id="KW-1185">Reference proteome</keyword>
<dbReference type="AlphaFoldDB" id="A0AAV4QI92"/>
<organism evidence="1 2">
    <name type="scientific">Caerostris extrusa</name>
    <name type="common">Bark spider</name>
    <name type="synonym">Caerostris bankana</name>
    <dbReference type="NCBI Taxonomy" id="172846"/>
    <lineage>
        <taxon>Eukaryota</taxon>
        <taxon>Metazoa</taxon>
        <taxon>Ecdysozoa</taxon>
        <taxon>Arthropoda</taxon>
        <taxon>Chelicerata</taxon>
        <taxon>Arachnida</taxon>
        <taxon>Araneae</taxon>
        <taxon>Araneomorphae</taxon>
        <taxon>Entelegynae</taxon>
        <taxon>Araneoidea</taxon>
        <taxon>Araneidae</taxon>
        <taxon>Caerostris</taxon>
    </lineage>
</organism>
<evidence type="ECO:0000313" key="1">
    <source>
        <dbReference type="EMBL" id="GIY07974.1"/>
    </source>
</evidence>
<comment type="caution">
    <text evidence="1">The sequence shown here is derived from an EMBL/GenBank/DDBJ whole genome shotgun (WGS) entry which is preliminary data.</text>
</comment>
<dbReference type="EMBL" id="BPLR01006186">
    <property type="protein sequence ID" value="GIY07974.1"/>
    <property type="molecule type" value="Genomic_DNA"/>
</dbReference>
<evidence type="ECO:0000313" key="2">
    <source>
        <dbReference type="Proteomes" id="UP001054945"/>
    </source>
</evidence>
<proteinExistence type="predicted"/>
<sequence length="84" mass="9366">MYALGISMINLKDKMFSVGYLGEVVKPSNGSQGVVWPNFIYIILKTFNGHLGDNDAYMVWFNNSNSNGQHSNHQEICGPLLDIT</sequence>
<name>A0AAV4QI92_CAEEX</name>
<reference evidence="1 2" key="1">
    <citation type="submission" date="2021-06" db="EMBL/GenBank/DDBJ databases">
        <title>Caerostris extrusa draft genome.</title>
        <authorList>
            <person name="Kono N."/>
            <person name="Arakawa K."/>
        </authorList>
    </citation>
    <scope>NUCLEOTIDE SEQUENCE [LARGE SCALE GENOMIC DNA]</scope>
</reference>
<dbReference type="Proteomes" id="UP001054945">
    <property type="component" value="Unassembled WGS sequence"/>
</dbReference>